<name>A0A0F9KYE4_9ZZZZ</name>
<reference evidence="1" key="1">
    <citation type="journal article" date="2015" name="Nature">
        <title>Complex archaea that bridge the gap between prokaryotes and eukaryotes.</title>
        <authorList>
            <person name="Spang A."/>
            <person name="Saw J.H."/>
            <person name="Jorgensen S.L."/>
            <person name="Zaremba-Niedzwiedzka K."/>
            <person name="Martijn J."/>
            <person name="Lind A.E."/>
            <person name="van Eijk R."/>
            <person name="Schleper C."/>
            <person name="Guy L."/>
            <person name="Ettema T.J."/>
        </authorList>
    </citation>
    <scope>NUCLEOTIDE SEQUENCE</scope>
</reference>
<dbReference type="AlphaFoldDB" id="A0A0F9KYE4"/>
<sequence length="80" mass="9088">MVLLDGKHVDDEVIDPKKHKFIGTFRTPNCKHLAGSYVACCCGSVLQTIDAVHSHWQAGHWEVRYEIFTGYQEVKGAWND</sequence>
<comment type="caution">
    <text evidence="1">The sequence shown here is derived from an EMBL/GenBank/DDBJ whole genome shotgun (WGS) entry which is preliminary data.</text>
</comment>
<dbReference type="EMBL" id="LAZR01012403">
    <property type="protein sequence ID" value="KKM27013.1"/>
    <property type="molecule type" value="Genomic_DNA"/>
</dbReference>
<proteinExistence type="predicted"/>
<protein>
    <submittedName>
        <fullName evidence="1">Uncharacterized protein</fullName>
    </submittedName>
</protein>
<evidence type="ECO:0000313" key="1">
    <source>
        <dbReference type="EMBL" id="KKM27013.1"/>
    </source>
</evidence>
<organism evidence="1">
    <name type="scientific">marine sediment metagenome</name>
    <dbReference type="NCBI Taxonomy" id="412755"/>
    <lineage>
        <taxon>unclassified sequences</taxon>
        <taxon>metagenomes</taxon>
        <taxon>ecological metagenomes</taxon>
    </lineage>
</organism>
<accession>A0A0F9KYE4</accession>
<gene>
    <name evidence="1" type="ORF">LCGC14_1578950</name>
</gene>